<dbReference type="Proteomes" id="UP001165121">
    <property type="component" value="Unassembled WGS sequence"/>
</dbReference>
<proteinExistence type="predicted"/>
<dbReference type="AlphaFoldDB" id="A0A9W6Y9P4"/>
<comment type="caution">
    <text evidence="1">The sequence shown here is derived from an EMBL/GenBank/DDBJ whole genome shotgun (WGS) entry which is preliminary data.</text>
</comment>
<name>A0A9W6Y9P4_9STRA</name>
<accession>A0A9W6Y9P4</accession>
<dbReference type="EMBL" id="BSXT01003926">
    <property type="protein sequence ID" value="GMF56198.1"/>
    <property type="molecule type" value="Genomic_DNA"/>
</dbReference>
<gene>
    <name evidence="1" type="ORF">Pfra01_002381100</name>
</gene>
<evidence type="ECO:0000313" key="2">
    <source>
        <dbReference type="Proteomes" id="UP001165121"/>
    </source>
</evidence>
<reference evidence="1" key="1">
    <citation type="submission" date="2023-04" db="EMBL/GenBank/DDBJ databases">
        <title>Phytophthora fragariaefolia NBRC 109709.</title>
        <authorList>
            <person name="Ichikawa N."/>
            <person name="Sato H."/>
            <person name="Tonouchi N."/>
        </authorList>
    </citation>
    <scope>NUCLEOTIDE SEQUENCE</scope>
    <source>
        <strain evidence="1">NBRC 109709</strain>
    </source>
</reference>
<organism evidence="1 2">
    <name type="scientific">Phytophthora fragariaefolia</name>
    <dbReference type="NCBI Taxonomy" id="1490495"/>
    <lineage>
        <taxon>Eukaryota</taxon>
        <taxon>Sar</taxon>
        <taxon>Stramenopiles</taxon>
        <taxon>Oomycota</taxon>
        <taxon>Peronosporomycetes</taxon>
        <taxon>Peronosporales</taxon>
        <taxon>Peronosporaceae</taxon>
        <taxon>Phytophthora</taxon>
    </lineage>
</organism>
<evidence type="ECO:0000313" key="1">
    <source>
        <dbReference type="EMBL" id="GMF56198.1"/>
    </source>
</evidence>
<protein>
    <submittedName>
        <fullName evidence="1">Unnamed protein product</fullName>
    </submittedName>
</protein>
<sequence length="130" mass="14469">MVNADSAKGGSRTANSVKYKSWEYGDALARVFHVQYSTSLAPGRSPYSKRKSEILHPFSNIALLHKFGDSNSVRTGLICGLIPPDFRDLYTKLSMESNASNRDRRRGKFASRAGFENAEVEAREQPLNLS</sequence>
<keyword evidence="2" id="KW-1185">Reference proteome</keyword>